<reference evidence="2 3" key="1">
    <citation type="submission" date="2018-09" db="EMBL/GenBank/DDBJ databases">
        <authorList>
            <person name="Zeman M."/>
            <person name="Pardy F."/>
        </authorList>
    </citation>
    <scope>NUCLEOTIDE SEQUENCE [LARGE SCALE GENOMIC DNA]</scope>
    <source>
        <strain evidence="2 3">CCM 8852</strain>
    </source>
</reference>
<gene>
    <name evidence="2" type="ORF">D0T11_11175</name>
</gene>
<evidence type="ECO:0000256" key="1">
    <source>
        <dbReference type="SAM" id="SignalP"/>
    </source>
</evidence>
<proteinExistence type="predicted"/>
<protein>
    <submittedName>
        <fullName evidence="2">Gliding motility-associated C-terminal domain-containing protein</fullName>
    </submittedName>
</protein>
<dbReference type="Pfam" id="PF13585">
    <property type="entry name" value="CHU_C"/>
    <property type="match status" value="1"/>
</dbReference>
<dbReference type="AlphaFoldDB" id="A0A418QX33"/>
<comment type="caution">
    <text evidence="2">The sequence shown here is derived from an EMBL/GenBank/DDBJ whole genome shotgun (WGS) entry which is preliminary data.</text>
</comment>
<keyword evidence="3" id="KW-1185">Reference proteome</keyword>
<name>A0A418QX33_9BACT</name>
<dbReference type="RefSeq" id="WP_119655880.1">
    <property type="nucleotide sequence ID" value="NZ_JBHUOI010000010.1"/>
</dbReference>
<reference evidence="2 3" key="2">
    <citation type="submission" date="2019-01" db="EMBL/GenBank/DDBJ databases">
        <title>Hymenobacter humicola sp. nov., isolated from soils in Antarctica.</title>
        <authorList>
            <person name="Sedlacek I."/>
            <person name="Holochova P."/>
            <person name="Kralova S."/>
            <person name="Pantucek R."/>
            <person name="Stankova E."/>
            <person name="Vrbovska V."/>
            <person name="Kristofova L."/>
            <person name="Svec P."/>
            <person name="Busse H.-J."/>
        </authorList>
    </citation>
    <scope>NUCLEOTIDE SEQUENCE [LARGE SCALE GENOMIC DNA]</scope>
    <source>
        <strain evidence="2 3">CCM 8852</strain>
    </source>
</reference>
<accession>A0A418QX33</accession>
<dbReference type="OrthoDB" id="631648at2"/>
<organism evidence="2 3">
    <name type="scientific">Hymenobacter rubripertinctus</name>
    <dbReference type="NCBI Taxonomy" id="2029981"/>
    <lineage>
        <taxon>Bacteria</taxon>
        <taxon>Pseudomonadati</taxon>
        <taxon>Bacteroidota</taxon>
        <taxon>Cytophagia</taxon>
        <taxon>Cytophagales</taxon>
        <taxon>Hymenobacteraceae</taxon>
        <taxon>Hymenobacter</taxon>
    </lineage>
</organism>
<keyword evidence="1" id="KW-0732">Signal</keyword>
<dbReference type="Proteomes" id="UP000284250">
    <property type="component" value="Unassembled WGS sequence"/>
</dbReference>
<feature type="signal peptide" evidence="1">
    <location>
        <begin position="1"/>
        <end position="23"/>
    </location>
</feature>
<dbReference type="EMBL" id="QYCN01000015">
    <property type="protein sequence ID" value="RIY09736.1"/>
    <property type="molecule type" value="Genomic_DNA"/>
</dbReference>
<evidence type="ECO:0000313" key="3">
    <source>
        <dbReference type="Proteomes" id="UP000284250"/>
    </source>
</evidence>
<evidence type="ECO:0000313" key="2">
    <source>
        <dbReference type="EMBL" id="RIY09736.1"/>
    </source>
</evidence>
<feature type="chain" id="PRO_5019455830" evidence="1">
    <location>
        <begin position="24"/>
        <end position="644"/>
    </location>
</feature>
<sequence>MAKSGFLLLGLLLAVLLGPAARAQTCVPTPNSGACFKAYDAITGQEIPKFLCVGRAVRLRDCSGKGLNPAQIYYRQAATTVCSDFRDTTTTFTPTAPGPLVVTQNTQGTQGGTQGIIFSQNYEVLATPAPAFTLTVCGPGFVQVTVTDANYDQYFVQIGNDTPMPAARNVTVTYPTGGPNTVTVIGRYNQAGLCTGVAIRTFIPLPAPQRPTLRTLTVQGGTAQFTFGALQPEYQYSLQVADGAAPGGYRTVAPVAAGLTSFSLPNAPLPGCFRLLLQDACQPTVASAASFSICSVALTGTSTNGRNLLAWTSTGSGSYTLTRTDGTTRTTLPVPAGATQYLDTAVTCGTVYRYRVSLSMGVTTSVSDEVAVTTTSGAAPAAPRLSASFNLRNQVELTAVVPRAATGGQLTYRRNGAELRVTAARSVLDSVLTPDPARPVCYTARFLDACGNRSAESPPVCPVLLAAKSANDTGSEIRLTWSALRGPDTTVAVSYRVLTLSPTNAVLASVPVTGRTYLDLSPPADQQLVRYRVQATGAGLPGPSYSNVATVIRRVKLVVPTAFTPNGDGLNDVLELKGRFLDNFRFTVIDRNGQPVFQTTDRARTWDGRIGAAAPVPGAYVWRFEATDQTGRRTSEAGTITILR</sequence>